<accession>R4V6H6</accession>
<evidence type="ECO:0000256" key="1">
    <source>
        <dbReference type="ARBA" id="ARBA00022679"/>
    </source>
</evidence>
<dbReference type="Proteomes" id="UP000017881">
    <property type="component" value="Chromosome"/>
</dbReference>
<dbReference type="GO" id="GO:0016779">
    <property type="term" value="F:nucleotidyltransferase activity"/>
    <property type="evidence" value="ECO:0007669"/>
    <property type="project" value="UniProtKB-KW"/>
</dbReference>
<dbReference type="InterPro" id="IPR050065">
    <property type="entry name" value="GlmU-like"/>
</dbReference>
<evidence type="ECO:0000313" key="5">
    <source>
        <dbReference type="Proteomes" id="UP000017881"/>
    </source>
</evidence>
<sequence>MNAMILAAGRGERMRPLTDHCPKPLLTVGGRTLLDWHLARLADAGCRRVVINVAWLGQRIRDFVGDGSAWGLEVLISDEGDQALETAGGIIRALPWLGPHPFWVVNGDVWSDFDFRTLSSAPEGLAKLVLVENPSHHPHGDFHLDAASSVRTEGSGQRLTFAGIGCYRPDLFAGQRTAHAPLGPLLKRAADRRQLTGVQHTGAWFDIGTPARLARLDGWLSAGQVPSAADE</sequence>
<dbReference type="EMBL" id="CP005963">
    <property type="protein sequence ID" value="AGM41529.1"/>
    <property type="molecule type" value="Genomic_DNA"/>
</dbReference>
<dbReference type="PANTHER" id="PTHR43584:SF8">
    <property type="entry name" value="N-ACETYLMURAMATE ALPHA-1-PHOSPHATE URIDYLYLTRANSFERASE"/>
    <property type="match status" value="1"/>
</dbReference>
<dbReference type="CDD" id="cd06422">
    <property type="entry name" value="NTP_transferase_like_1"/>
    <property type="match status" value="1"/>
</dbReference>
<dbReference type="AlphaFoldDB" id="R4V6H6"/>
<evidence type="ECO:0000313" key="4">
    <source>
        <dbReference type="EMBL" id="AGM41529.1"/>
    </source>
</evidence>
<dbReference type="InterPro" id="IPR029044">
    <property type="entry name" value="Nucleotide-diphossugar_trans"/>
</dbReference>
<name>R4V6H6_9GAMM</name>
<gene>
    <name evidence="4" type="ORF">SPISAL_07175</name>
</gene>
<dbReference type="NCBIfam" id="NF045761">
    <property type="entry name" value="NAMPUrTaseMurU"/>
    <property type="match status" value="1"/>
</dbReference>
<dbReference type="Gene3D" id="3.90.550.10">
    <property type="entry name" value="Spore Coat Polysaccharide Biosynthesis Protein SpsA, Chain A"/>
    <property type="match status" value="1"/>
</dbReference>
<dbReference type="Pfam" id="PF00483">
    <property type="entry name" value="NTP_transferase"/>
    <property type="match status" value="1"/>
</dbReference>
<proteinExistence type="predicted"/>
<dbReference type="HOGENOM" id="CLU_029499_2_1_6"/>
<dbReference type="InterPro" id="IPR005835">
    <property type="entry name" value="NTP_transferase_dom"/>
</dbReference>
<reference evidence="4 5" key="1">
    <citation type="journal article" date="2013" name="Genome Announc.">
        <title>Draft Genome of Spiribacter salinus M19-40, an Abundant Gammaproteobacterium in Aquatic Hypersaline Environments.</title>
        <authorList>
            <person name="Leon M.J."/>
            <person name="Ghai R."/>
            <person name="Fernandez A.B."/>
            <person name="Sanchez-Porro C."/>
            <person name="Rodriguez-Valera F."/>
            <person name="Ventosa A."/>
        </authorList>
    </citation>
    <scope>NUCLEOTIDE SEQUENCE [LARGE SCALE GENOMIC DNA]</scope>
    <source>
        <strain evidence="4">M19-40</strain>
    </source>
</reference>
<evidence type="ECO:0000256" key="2">
    <source>
        <dbReference type="ARBA" id="ARBA00022695"/>
    </source>
</evidence>
<dbReference type="InterPro" id="IPR054790">
    <property type="entry name" value="MurU"/>
</dbReference>
<organism evidence="4 5">
    <name type="scientific">Spiribacter salinus M19-40</name>
    <dbReference type="NCBI Taxonomy" id="1260251"/>
    <lineage>
        <taxon>Bacteria</taxon>
        <taxon>Pseudomonadati</taxon>
        <taxon>Pseudomonadota</taxon>
        <taxon>Gammaproteobacteria</taxon>
        <taxon>Chromatiales</taxon>
        <taxon>Ectothiorhodospiraceae</taxon>
        <taxon>Spiribacter</taxon>
    </lineage>
</organism>
<keyword evidence="5" id="KW-1185">Reference proteome</keyword>
<dbReference type="RefSeq" id="WP_016353836.1">
    <property type="nucleotide sequence ID" value="NC_021291.1"/>
</dbReference>
<dbReference type="PANTHER" id="PTHR43584">
    <property type="entry name" value="NUCLEOTIDYL TRANSFERASE"/>
    <property type="match status" value="1"/>
</dbReference>
<dbReference type="OrthoDB" id="9788272at2"/>
<feature type="domain" description="Nucleotidyl transferase" evidence="3">
    <location>
        <begin position="3"/>
        <end position="119"/>
    </location>
</feature>
<dbReference type="eggNOG" id="COG1208">
    <property type="taxonomic scope" value="Bacteria"/>
</dbReference>
<keyword evidence="2" id="KW-0548">Nucleotidyltransferase</keyword>
<evidence type="ECO:0000259" key="3">
    <source>
        <dbReference type="Pfam" id="PF00483"/>
    </source>
</evidence>
<protein>
    <submittedName>
        <fullName evidence="4">Nucleotidyl transferase</fullName>
    </submittedName>
</protein>
<dbReference type="KEGG" id="ssal:SPISAL_07175"/>
<dbReference type="SUPFAM" id="SSF53448">
    <property type="entry name" value="Nucleotide-diphospho-sugar transferases"/>
    <property type="match status" value="1"/>
</dbReference>
<keyword evidence="1 4" id="KW-0808">Transferase</keyword>